<dbReference type="Pfam" id="PF13374">
    <property type="entry name" value="TPR_10"/>
    <property type="match status" value="2"/>
</dbReference>
<dbReference type="RefSeq" id="WP_192785140.1">
    <property type="nucleotide sequence ID" value="NZ_JADBEK010000001.1"/>
</dbReference>
<dbReference type="InterPro" id="IPR019734">
    <property type="entry name" value="TPR_rpt"/>
</dbReference>
<name>A0ABR9LV68_9ACTN</name>
<evidence type="ECO:0008006" key="3">
    <source>
        <dbReference type="Google" id="ProtNLM"/>
    </source>
</evidence>
<dbReference type="SUPFAM" id="SSF48452">
    <property type="entry name" value="TPR-like"/>
    <property type="match status" value="2"/>
</dbReference>
<dbReference type="Gene3D" id="1.25.40.10">
    <property type="entry name" value="Tetratricopeptide repeat domain"/>
    <property type="match status" value="2"/>
</dbReference>
<organism evidence="1 2">
    <name type="scientific">Nonomuraea angiospora</name>
    <dbReference type="NCBI Taxonomy" id="46172"/>
    <lineage>
        <taxon>Bacteria</taxon>
        <taxon>Bacillati</taxon>
        <taxon>Actinomycetota</taxon>
        <taxon>Actinomycetes</taxon>
        <taxon>Streptosporangiales</taxon>
        <taxon>Streptosporangiaceae</taxon>
        <taxon>Nonomuraea</taxon>
    </lineage>
</organism>
<dbReference type="InterPro" id="IPR027417">
    <property type="entry name" value="P-loop_NTPase"/>
</dbReference>
<dbReference type="PANTHER" id="PTHR19959">
    <property type="entry name" value="KINESIN LIGHT CHAIN"/>
    <property type="match status" value="1"/>
</dbReference>
<sequence length="750" mass="78683">MALAPLTLLVPELRAAPYAGGTDVLDDLVTWATAPGPTSVRLVSGPAGTGKTRLAVELAARLPAPGPPAAGAPFVWARPGARPPEPEGPALVIVEDADAHEVGALAGLLAGAIGRPGTRVLLLARSFPMMWATWAEEVHTSPEQEAFALVGRAESMTLPSVELDFAAVHAAIAAKLGLAPSPAPSWRPSEAATPLDVQAAALATLLADGRDVSLDVDGLLRLEEERWLAVAAGLGLAPGLDLLRDVLAVAAALDGSVFGDGDLELGELLLRVPELAYADSEERRDLVRWLRTAYPPSAVPAAGRPAWPEDLMLGLAAGHLTRRPELAARLLRRLSDRRAWRALVALARTAAGRPEGVRALAAVLGQDLTGLQNVLTAALGTGVTGTLDAALALALDEPLRAGATLAELLPGPAALDEAALAVLLPMTNGLAGADEAAQTSAADLRWLQGKRLSELGHDDEAADALRDAVRLYRSIPGERESLALALNSLYNCLMGLGRQEEAHAAIVEEVELNRALAGRSPGHRAAYAASLSNLSAALGRRGREEEALASVSEAVSILRVLSGARPREHDADLAGALANEAYALTRLGRPEEALAGLYQALEIRRRQAGEDPAAFLPKLLLVLNNLSATLRESDRLTQAAEMARRAVTVAGELAPAQARAQRPLIAATLLNKAVVGAYLGDAAAAEADIEAALDIQRQLAVERPQQYGGQLEKMLRDRQRLLDFLLAQQVDQHLDDPADVRHASDVGDEP</sequence>
<evidence type="ECO:0000313" key="2">
    <source>
        <dbReference type="Proteomes" id="UP000633509"/>
    </source>
</evidence>
<evidence type="ECO:0000313" key="1">
    <source>
        <dbReference type="EMBL" id="MBE1584158.1"/>
    </source>
</evidence>
<reference evidence="1 2" key="1">
    <citation type="submission" date="2020-10" db="EMBL/GenBank/DDBJ databases">
        <title>Sequencing the genomes of 1000 actinobacteria strains.</title>
        <authorList>
            <person name="Klenk H.-P."/>
        </authorList>
    </citation>
    <scope>NUCLEOTIDE SEQUENCE [LARGE SCALE GENOMIC DNA]</scope>
    <source>
        <strain evidence="1 2">DSM 43173</strain>
    </source>
</reference>
<dbReference type="SUPFAM" id="SSF52540">
    <property type="entry name" value="P-loop containing nucleoside triphosphate hydrolases"/>
    <property type="match status" value="1"/>
</dbReference>
<keyword evidence="2" id="KW-1185">Reference proteome</keyword>
<accession>A0ABR9LV68</accession>
<dbReference type="SMART" id="SM00028">
    <property type="entry name" value="TPR"/>
    <property type="match status" value="4"/>
</dbReference>
<protein>
    <recommendedName>
        <fullName evidence="3">Tetratricopeptide repeat protein</fullName>
    </recommendedName>
</protein>
<dbReference type="EMBL" id="JADBEK010000001">
    <property type="protein sequence ID" value="MBE1584158.1"/>
    <property type="molecule type" value="Genomic_DNA"/>
</dbReference>
<proteinExistence type="predicted"/>
<dbReference type="Proteomes" id="UP000633509">
    <property type="component" value="Unassembled WGS sequence"/>
</dbReference>
<dbReference type="PANTHER" id="PTHR19959:SF119">
    <property type="entry name" value="FUNGAL LIPASE-LIKE DOMAIN-CONTAINING PROTEIN"/>
    <property type="match status" value="1"/>
</dbReference>
<dbReference type="InterPro" id="IPR011990">
    <property type="entry name" value="TPR-like_helical_dom_sf"/>
</dbReference>
<comment type="caution">
    <text evidence="1">The sequence shown here is derived from an EMBL/GenBank/DDBJ whole genome shotgun (WGS) entry which is preliminary data.</text>
</comment>
<gene>
    <name evidence="1" type="ORF">H4W80_002416</name>
</gene>